<dbReference type="GO" id="GO:0016567">
    <property type="term" value="P:protein ubiquitination"/>
    <property type="evidence" value="ECO:0007669"/>
    <property type="project" value="UniProtKB-UniPathway"/>
</dbReference>
<feature type="region of interest" description="Disordered" evidence="5">
    <location>
        <begin position="1"/>
        <end position="196"/>
    </location>
</feature>
<dbReference type="OrthoDB" id="4788989at2759"/>
<dbReference type="EMBL" id="LNIX01000011">
    <property type="protein sequence ID" value="OXA48971.1"/>
    <property type="molecule type" value="Genomic_DNA"/>
</dbReference>
<gene>
    <name evidence="7" type="ORF">Fcan01_16334</name>
</gene>
<evidence type="ECO:0000256" key="3">
    <source>
        <dbReference type="ARBA" id="ARBA00022833"/>
    </source>
</evidence>
<keyword evidence="2 4" id="KW-0863">Zinc-finger</keyword>
<evidence type="ECO:0000256" key="5">
    <source>
        <dbReference type="SAM" id="MobiDB-lite"/>
    </source>
</evidence>
<feature type="compositionally biased region" description="Polar residues" evidence="5">
    <location>
        <begin position="1"/>
        <end position="13"/>
    </location>
</feature>
<feature type="compositionally biased region" description="Low complexity" evidence="5">
    <location>
        <begin position="18"/>
        <end position="27"/>
    </location>
</feature>
<evidence type="ECO:0000256" key="2">
    <source>
        <dbReference type="ARBA" id="ARBA00022771"/>
    </source>
</evidence>
<dbReference type="GO" id="GO:0008270">
    <property type="term" value="F:zinc ion binding"/>
    <property type="evidence" value="ECO:0007669"/>
    <property type="project" value="UniProtKB-KW"/>
</dbReference>
<keyword evidence="8" id="KW-1185">Reference proteome</keyword>
<reference evidence="7 8" key="1">
    <citation type="submission" date="2015-12" db="EMBL/GenBank/DDBJ databases">
        <title>The genome of Folsomia candida.</title>
        <authorList>
            <person name="Faddeeva A."/>
            <person name="Derks M.F."/>
            <person name="Anvar Y."/>
            <person name="Smit S."/>
            <person name="Van Straalen N."/>
            <person name="Roelofs D."/>
        </authorList>
    </citation>
    <scope>NUCLEOTIDE SEQUENCE [LARGE SCALE GENOMIC DNA]</scope>
    <source>
        <strain evidence="7 8">VU population</strain>
        <tissue evidence="7">Whole body</tissue>
    </source>
</reference>
<protein>
    <submittedName>
        <fullName evidence="7">E3 ubiquitin-protein ligase sina</fullName>
    </submittedName>
</protein>
<comment type="caution">
    <text evidence="7">The sequence shown here is derived from an EMBL/GenBank/DDBJ whole genome shotgun (WGS) entry which is preliminary data.</text>
</comment>
<feature type="domain" description="SIAH-type" evidence="6">
    <location>
        <begin position="275"/>
        <end position="336"/>
    </location>
</feature>
<evidence type="ECO:0000313" key="7">
    <source>
        <dbReference type="EMBL" id="OXA48971.1"/>
    </source>
</evidence>
<feature type="compositionally biased region" description="Low complexity" evidence="5">
    <location>
        <begin position="154"/>
        <end position="164"/>
    </location>
</feature>
<evidence type="ECO:0000259" key="6">
    <source>
        <dbReference type="PROSITE" id="PS51081"/>
    </source>
</evidence>
<feature type="compositionally biased region" description="Low complexity" evidence="5">
    <location>
        <begin position="97"/>
        <end position="128"/>
    </location>
</feature>
<dbReference type="AlphaFoldDB" id="A0A226DWA2"/>
<dbReference type="InterPro" id="IPR013010">
    <property type="entry name" value="Znf_SIAH"/>
</dbReference>
<dbReference type="UniPathway" id="UPA00143"/>
<dbReference type="SUPFAM" id="SSF49599">
    <property type="entry name" value="TRAF domain-like"/>
    <property type="match status" value="1"/>
</dbReference>
<keyword evidence="3" id="KW-0862">Zinc</keyword>
<evidence type="ECO:0000313" key="8">
    <source>
        <dbReference type="Proteomes" id="UP000198287"/>
    </source>
</evidence>
<dbReference type="PROSITE" id="PS51081">
    <property type="entry name" value="ZF_SIAH"/>
    <property type="match status" value="1"/>
</dbReference>
<organism evidence="7 8">
    <name type="scientific">Folsomia candida</name>
    <name type="common">Springtail</name>
    <dbReference type="NCBI Taxonomy" id="158441"/>
    <lineage>
        <taxon>Eukaryota</taxon>
        <taxon>Metazoa</taxon>
        <taxon>Ecdysozoa</taxon>
        <taxon>Arthropoda</taxon>
        <taxon>Hexapoda</taxon>
        <taxon>Collembola</taxon>
        <taxon>Entomobryomorpha</taxon>
        <taxon>Isotomoidea</taxon>
        <taxon>Isotomidae</taxon>
        <taxon>Proisotominae</taxon>
        <taxon>Folsomia</taxon>
    </lineage>
</organism>
<evidence type="ECO:0000256" key="1">
    <source>
        <dbReference type="ARBA" id="ARBA00022723"/>
    </source>
</evidence>
<dbReference type="Proteomes" id="UP000198287">
    <property type="component" value="Unassembled WGS sequence"/>
</dbReference>
<dbReference type="Gene3D" id="3.30.40.10">
    <property type="entry name" value="Zinc/RING finger domain, C3HC4 (zinc finger)"/>
    <property type="match status" value="1"/>
</dbReference>
<evidence type="ECO:0000256" key="4">
    <source>
        <dbReference type="PROSITE-ProRule" id="PRU00455"/>
    </source>
</evidence>
<sequence length="473" mass="53632">MGNSISSCVQNDVPNAMPSSSNSSPERPQSHWFDKYSPRRPYPARIPSSPAATRDSNSTNSGQLAQPERSFNTRNTVPIRVFLSTTRGSQELRHVGSETSQSPPSSLISSSDATRSTATSSTETLRSTPETTLRSPPRPTIRSFLYRILETNRTRLPSTSRSRPQVPNSCDVSPTTTHVNPSSAKPTPDPDSKETWPSYLFEESVDEVSNMLQCSICQELCSGRITQGIVPKLLAEKLVVQEKRKLEVKEEQKKLLDNMEKLKISKIKCDRKPQEVDKPCQYSGDGCTYKGHTTRLQEHQPICDYRPIECCFKNDGCQNSEIPFLGYIQHLQNVHNVKTFSDEAYVKFYVNRGGKLVRDGSSSMAIIEGPLGIATFILRAIQSEDEVMIWIAIHAHYIRDLRFRNELKLENFGNQSQPLYQSDDYVLSTTWDRYPVSYLKIPVKHLKTNLRQEKSNRGNYVREYWAVTVKIIT</sequence>
<keyword evidence="1" id="KW-0479">Metal-binding</keyword>
<accession>A0A226DWA2</accession>
<feature type="compositionally biased region" description="Polar residues" evidence="5">
    <location>
        <begin position="50"/>
        <end position="76"/>
    </location>
</feature>
<name>A0A226DWA2_FOLCA</name>
<feature type="compositionally biased region" description="Polar residues" evidence="5">
    <location>
        <begin position="165"/>
        <end position="185"/>
    </location>
</feature>
<proteinExistence type="predicted"/>
<dbReference type="InterPro" id="IPR013083">
    <property type="entry name" value="Znf_RING/FYVE/PHD"/>
</dbReference>
<feature type="compositionally biased region" description="Basic and acidic residues" evidence="5">
    <location>
        <begin position="28"/>
        <end position="37"/>
    </location>
</feature>